<dbReference type="GO" id="GO:0008360">
    <property type="term" value="P:regulation of cell shape"/>
    <property type="evidence" value="ECO:0007669"/>
    <property type="project" value="UniProtKB-KW"/>
</dbReference>
<dbReference type="GO" id="GO:0008764">
    <property type="term" value="F:UDP-N-acetylmuramoylalanine-D-glutamate ligase activity"/>
    <property type="evidence" value="ECO:0007669"/>
    <property type="project" value="UniProtKB-UniRule"/>
</dbReference>
<dbReference type="GO" id="GO:0005524">
    <property type="term" value="F:ATP binding"/>
    <property type="evidence" value="ECO:0007669"/>
    <property type="project" value="UniProtKB-UniRule"/>
</dbReference>
<evidence type="ECO:0000256" key="6">
    <source>
        <dbReference type="ARBA" id="ARBA00022840"/>
    </source>
</evidence>
<evidence type="ECO:0000256" key="3">
    <source>
        <dbReference type="ARBA" id="ARBA00022490"/>
    </source>
</evidence>
<evidence type="ECO:0000256" key="4">
    <source>
        <dbReference type="ARBA" id="ARBA00022598"/>
    </source>
</evidence>
<dbReference type="UniPathway" id="UPA00219"/>
<dbReference type="GO" id="GO:0005737">
    <property type="term" value="C:cytoplasm"/>
    <property type="evidence" value="ECO:0007669"/>
    <property type="project" value="UniProtKB-SubCell"/>
</dbReference>
<evidence type="ECO:0000313" key="11">
    <source>
        <dbReference type="Proteomes" id="UP000642829"/>
    </source>
</evidence>
<keyword evidence="4 7" id="KW-0436">Ligase</keyword>
<evidence type="ECO:0000259" key="8">
    <source>
        <dbReference type="Pfam" id="PF02875"/>
    </source>
</evidence>
<comment type="function">
    <text evidence="7">Cell wall formation. Catalyzes the addition of glutamate to the nucleotide precursor UDP-N-acetylmuramoyl-L-alanine (UMA).</text>
</comment>
<dbReference type="SUPFAM" id="SSF53244">
    <property type="entry name" value="MurD-like peptide ligases, peptide-binding domain"/>
    <property type="match status" value="1"/>
</dbReference>
<keyword evidence="7" id="KW-0131">Cell cycle</keyword>
<reference evidence="10" key="1">
    <citation type="journal article" date="2014" name="Int. J. Syst. Evol. Microbiol.">
        <title>Complete genome sequence of Corynebacterium casei LMG S-19264T (=DSM 44701T), isolated from a smear-ripened cheese.</title>
        <authorList>
            <consortium name="US DOE Joint Genome Institute (JGI-PGF)"/>
            <person name="Walter F."/>
            <person name="Albersmeier A."/>
            <person name="Kalinowski J."/>
            <person name="Ruckert C."/>
        </authorList>
    </citation>
    <scope>NUCLEOTIDE SEQUENCE</scope>
    <source>
        <strain evidence="10">KCTC 12870</strain>
    </source>
</reference>
<feature type="binding site" evidence="7">
    <location>
        <begin position="108"/>
        <end position="114"/>
    </location>
    <ligand>
        <name>ATP</name>
        <dbReference type="ChEBI" id="CHEBI:30616"/>
    </ligand>
</feature>
<dbReference type="Pfam" id="PF02875">
    <property type="entry name" value="Mur_ligase_C"/>
    <property type="match status" value="1"/>
</dbReference>
<comment type="pathway">
    <text evidence="2 7">Cell wall biogenesis; peptidoglycan biosynthesis.</text>
</comment>
<dbReference type="GO" id="GO:0009252">
    <property type="term" value="P:peptidoglycan biosynthetic process"/>
    <property type="evidence" value="ECO:0007669"/>
    <property type="project" value="UniProtKB-UniRule"/>
</dbReference>
<organism evidence="10 11">
    <name type="scientific">Cerasicoccus arenae</name>
    <dbReference type="NCBI Taxonomy" id="424488"/>
    <lineage>
        <taxon>Bacteria</taxon>
        <taxon>Pseudomonadati</taxon>
        <taxon>Verrucomicrobiota</taxon>
        <taxon>Opitutia</taxon>
        <taxon>Puniceicoccales</taxon>
        <taxon>Cerasicoccaceae</taxon>
        <taxon>Cerasicoccus</taxon>
    </lineage>
</organism>
<evidence type="ECO:0000259" key="9">
    <source>
        <dbReference type="Pfam" id="PF08245"/>
    </source>
</evidence>
<feature type="domain" description="Mur ligase central" evidence="9">
    <location>
        <begin position="106"/>
        <end position="208"/>
    </location>
</feature>
<comment type="caution">
    <text evidence="10">The sequence shown here is derived from an EMBL/GenBank/DDBJ whole genome shotgun (WGS) entry which is preliminary data.</text>
</comment>
<evidence type="ECO:0000256" key="2">
    <source>
        <dbReference type="ARBA" id="ARBA00004752"/>
    </source>
</evidence>
<dbReference type="InterPro" id="IPR036615">
    <property type="entry name" value="Mur_ligase_C_dom_sf"/>
</dbReference>
<keyword evidence="11" id="KW-1185">Reference proteome</keyword>
<keyword evidence="6 7" id="KW-0067">ATP-binding</keyword>
<keyword evidence="5 7" id="KW-0547">Nucleotide-binding</keyword>
<dbReference type="InterPro" id="IPR013221">
    <property type="entry name" value="Mur_ligase_cen"/>
</dbReference>
<dbReference type="Gene3D" id="3.40.1190.10">
    <property type="entry name" value="Mur-like, catalytic domain"/>
    <property type="match status" value="1"/>
</dbReference>
<feature type="domain" description="Mur ligase C-terminal" evidence="8">
    <location>
        <begin position="284"/>
        <end position="385"/>
    </location>
</feature>
<dbReference type="GO" id="GO:0071555">
    <property type="term" value="P:cell wall organization"/>
    <property type="evidence" value="ECO:0007669"/>
    <property type="project" value="UniProtKB-KW"/>
</dbReference>
<dbReference type="Gene3D" id="3.90.190.20">
    <property type="entry name" value="Mur ligase, C-terminal domain"/>
    <property type="match status" value="1"/>
</dbReference>
<dbReference type="RefSeq" id="WP_189516863.1">
    <property type="nucleotide sequence ID" value="NZ_BMXG01000025.1"/>
</dbReference>
<evidence type="ECO:0000256" key="7">
    <source>
        <dbReference type="HAMAP-Rule" id="MF_00639"/>
    </source>
</evidence>
<dbReference type="Pfam" id="PF08245">
    <property type="entry name" value="Mur_ligase_M"/>
    <property type="match status" value="1"/>
</dbReference>
<dbReference type="InterPro" id="IPR005762">
    <property type="entry name" value="MurD"/>
</dbReference>
<dbReference type="InterPro" id="IPR036565">
    <property type="entry name" value="Mur-like_cat_sf"/>
</dbReference>
<sequence length="435" mass="47247">MSTLTNQLPNLHDGPAAVLGAGVSGKGAQALLRSQGAWVNLFDEKGAHSAKTDFTERDAQHHRLVIYSPGFKPDHPWLERARQAGADIYGELDFASLYWPGALVAVTGANGKTTLTQFLVHALKQSGTDSFAAGNVGFPLSRFFETGGAEHTVAVCEVSSFQAEGLRALRPQAVLWTNFAEDHLERHGSMLQYFSAKWRLIERLRRPRLIVGRSVVEWADRLGFVLPSYTIVVDEAGVSSPAGSPFAGPPQRENYGLARAYWESEHLDLSILEQAAYNFDLPAHRLELIAEYDGVRFWDDSKATNFHAAEAALAAMDGPVVWIGGGRRKGGDITAFAQRIAPKINYACLIGESAADLSVALSNAGVTVHRSPELTSAVQDAWVHHPNRGNILLSPGFSSHDQFTSYADRGECFRRAVLSLKGATPATTVTQCVKP</sequence>
<dbReference type="PANTHER" id="PTHR43692">
    <property type="entry name" value="UDP-N-ACETYLMURAMOYLALANINE--D-GLUTAMATE LIGASE"/>
    <property type="match status" value="1"/>
</dbReference>
<dbReference type="SUPFAM" id="SSF53623">
    <property type="entry name" value="MurD-like peptide ligases, catalytic domain"/>
    <property type="match status" value="1"/>
</dbReference>
<keyword evidence="7" id="KW-0573">Peptidoglycan synthesis</keyword>
<dbReference type="Gene3D" id="3.40.50.720">
    <property type="entry name" value="NAD(P)-binding Rossmann-like Domain"/>
    <property type="match status" value="1"/>
</dbReference>
<dbReference type="SUPFAM" id="SSF51984">
    <property type="entry name" value="MurCD N-terminal domain"/>
    <property type="match status" value="1"/>
</dbReference>
<comment type="catalytic activity">
    <reaction evidence="7">
        <text>UDP-N-acetyl-alpha-D-muramoyl-L-alanine + D-glutamate + ATP = UDP-N-acetyl-alpha-D-muramoyl-L-alanyl-D-glutamate + ADP + phosphate + H(+)</text>
        <dbReference type="Rhea" id="RHEA:16429"/>
        <dbReference type="ChEBI" id="CHEBI:15378"/>
        <dbReference type="ChEBI" id="CHEBI:29986"/>
        <dbReference type="ChEBI" id="CHEBI:30616"/>
        <dbReference type="ChEBI" id="CHEBI:43474"/>
        <dbReference type="ChEBI" id="CHEBI:83898"/>
        <dbReference type="ChEBI" id="CHEBI:83900"/>
        <dbReference type="ChEBI" id="CHEBI:456216"/>
        <dbReference type="EC" id="6.3.2.9"/>
    </reaction>
</comment>
<dbReference type="PANTHER" id="PTHR43692:SF1">
    <property type="entry name" value="UDP-N-ACETYLMURAMOYLALANINE--D-GLUTAMATE LIGASE"/>
    <property type="match status" value="1"/>
</dbReference>
<name>A0A8J3DEI5_9BACT</name>
<evidence type="ECO:0000256" key="5">
    <source>
        <dbReference type="ARBA" id="ARBA00022741"/>
    </source>
</evidence>
<dbReference type="InterPro" id="IPR004101">
    <property type="entry name" value="Mur_ligase_C"/>
</dbReference>
<dbReference type="EMBL" id="BMXG01000025">
    <property type="protein sequence ID" value="GHC11312.1"/>
    <property type="molecule type" value="Genomic_DNA"/>
</dbReference>
<keyword evidence="7" id="KW-0132">Cell division</keyword>
<comment type="similarity">
    <text evidence="7">Belongs to the MurCDEF family.</text>
</comment>
<proteinExistence type="inferred from homology"/>
<dbReference type="GO" id="GO:0051301">
    <property type="term" value="P:cell division"/>
    <property type="evidence" value="ECO:0007669"/>
    <property type="project" value="UniProtKB-KW"/>
</dbReference>
<dbReference type="HAMAP" id="MF_00639">
    <property type="entry name" value="MurD"/>
    <property type="match status" value="1"/>
</dbReference>
<dbReference type="AlphaFoldDB" id="A0A8J3DEI5"/>
<keyword evidence="7" id="KW-0961">Cell wall biogenesis/degradation</keyword>
<protein>
    <recommendedName>
        <fullName evidence="7">UDP-N-acetylmuramoylalanine--D-glutamate ligase</fullName>
        <ecNumber evidence="7">6.3.2.9</ecNumber>
    </recommendedName>
    <alternativeName>
        <fullName evidence="7">D-glutamic acid-adding enzyme</fullName>
    </alternativeName>
    <alternativeName>
        <fullName evidence="7">UDP-N-acetylmuramoyl-L-alanyl-D-glutamate synthetase</fullName>
    </alternativeName>
</protein>
<reference evidence="10" key="2">
    <citation type="submission" date="2020-09" db="EMBL/GenBank/DDBJ databases">
        <authorList>
            <person name="Sun Q."/>
            <person name="Kim S."/>
        </authorList>
    </citation>
    <scope>NUCLEOTIDE SEQUENCE</scope>
    <source>
        <strain evidence="10">KCTC 12870</strain>
    </source>
</reference>
<evidence type="ECO:0000313" key="10">
    <source>
        <dbReference type="EMBL" id="GHC11312.1"/>
    </source>
</evidence>
<keyword evidence="7" id="KW-0133">Cell shape</keyword>
<dbReference type="Proteomes" id="UP000642829">
    <property type="component" value="Unassembled WGS sequence"/>
</dbReference>
<keyword evidence="3 7" id="KW-0963">Cytoplasm</keyword>
<accession>A0A8J3DEI5</accession>
<dbReference type="EC" id="6.3.2.9" evidence="7"/>
<comment type="subcellular location">
    <subcellularLocation>
        <location evidence="1 7">Cytoplasm</location>
    </subcellularLocation>
</comment>
<gene>
    <name evidence="7 10" type="primary">murD</name>
    <name evidence="10" type="ORF">GCM10007047_30800</name>
</gene>
<evidence type="ECO:0000256" key="1">
    <source>
        <dbReference type="ARBA" id="ARBA00004496"/>
    </source>
</evidence>